<accession>A0A2U1KIH3</accession>
<comment type="caution">
    <text evidence="2">The sequence shown here is derived from an EMBL/GenBank/DDBJ whole genome shotgun (WGS) entry which is preliminary data.</text>
</comment>
<reference evidence="2 3" key="1">
    <citation type="journal article" date="2018" name="Mol. Plant">
        <title>The genome of Artemisia annua provides insight into the evolution of Asteraceae family and artemisinin biosynthesis.</title>
        <authorList>
            <person name="Shen Q."/>
            <person name="Zhang L."/>
            <person name="Liao Z."/>
            <person name="Wang S."/>
            <person name="Yan T."/>
            <person name="Shi P."/>
            <person name="Liu M."/>
            <person name="Fu X."/>
            <person name="Pan Q."/>
            <person name="Wang Y."/>
            <person name="Lv Z."/>
            <person name="Lu X."/>
            <person name="Zhang F."/>
            <person name="Jiang W."/>
            <person name="Ma Y."/>
            <person name="Chen M."/>
            <person name="Hao X."/>
            <person name="Li L."/>
            <person name="Tang Y."/>
            <person name="Lv G."/>
            <person name="Zhou Y."/>
            <person name="Sun X."/>
            <person name="Brodelius P.E."/>
            <person name="Rose J.K.C."/>
            <person name="Tang K."/>
        </authorList>
    </citation>
    <scope>NUCLEOTIDE SEQUENCE [LARGE SCALE GENOMIC DNA]</scope>
    <source>
        <strain evidence="3">cv. Huhao1</strain>
        <tissue evidence="2">Leaf</tissue>
    </source>
</reference>
<dbReference type="InterPro" id="IPR016162">
    <property type="entry name" value="Ald_DH_N"/>
</dbReference>
<dbReference type="InterPro" id="IPR016161">
    <property type="entry name" value="Ald_DH/histidinol_DH"/>
</dbReference>
<feature type="domain" description="Aldehyde dehydrogenase" evidence="1">
    <location>
        <begin position="85"/>
        <end position="119"/>
    </location>
</feature>
<dbReference type="SUPFAM" id="SSF53720">
    <property type="entry name" value="ALDH-like"/>
    <property type="match status" value="1"/>
</dbReference>
<evidence type="ECO:0000313" key="3">
    <source>
        <dbReference type="Proteomes" id="UP000245207"/>
    </source>
</evidence>
<gene>
    <name evidence="2" type="ORF">CTI12_AA597580</name>
</gene>
<dbReference type="AlphaFoldDB" id="A0A2U1KIH3"/>
<dbReference type="Pfam" id="PF00171">
    <property type="entry name" value="Aldedh"/>
    <property type="match status" value="1"/>
</dbReference>
<proteinExistence type="predicted"/>
<dbReference type="Gene3D" id="3.40.605.10">
    <property type="entry name" value="Aldehyde Dehydrogenase, Chain A, domain 1"/>
    <property type="match status" value="1"/>
</dbReference>
<dbReference type="Proteomes" id="UP000245207">
    <property type="component" value="Unassembled WGS sequence"/>
</dbReference>
<protein>
    <submittedName>
        <fullName evidence="2">Serine carboxypeptidase-like 27</fullName>
    </submittedName>
</protein>
<organism evidence="2 3">
    <name type="scientific">Artemisia annua</name>
    <name type="common">Sweet wormwood</name>
    <dbReference type="NCBI Taxonomy" id="35608"/>
    <lineage>
        <taxon>Eukaryota</taxon>
        <taxon>Viridiplantae</taxon>
        <taxon>Streptophyta</taxon>
        <taxon>Embryophyta</taxon>
        <taxon>Tracheophyta</taxon>
        <taxon>Spermatophyta</taxon>
        <taxon>Magnoliopsida</taxon>
        <taxon>eudicotyledons</taxon>
        <taxon>Gunneridae</taxon>
        <taxon>Pentapetalae</taxon>
        <taxon>asterids</taxon>
        <taxon>campanulids</taxon>
        <taxon>Asterales</taxon>
        <taxon>Asteraceae</taxon>
        <taxon>Asteroideae</taxon>
        <taxon>Anthemideae</taxon>
        <taxon>Artemisiinae</taxon>
        <taxon>Artemisia</taxon>
    </lineage>
</organism>
<keyword evidence="2" id="KW-0645">Protease</keyword>
<dbReference type="InterPro" id="IPR015590">
    <property type="entry name" value="Aldehyde_DH_dom"/>
</dbReference>
<keyword evidence="3" id="KW-1185">Reference proteome</keyword>
<evidence type="ECO:0000259" key="1">
    <source>
        <dbReference type="Pfam" id="PF00171"/>
    </source>
</evidence>
<sequence>MIQFNNQIQGFTNDVLGFMPTTSHQIPQQDVILSVSIGQTPLSKLPIYKELIAAESAIPLTTPRHSTDTLNLTTVTNLYMWYDHSKVVPVLACGCIVVINPSELTPLTALVATKLTLQAENVCLIESGSSYTKKLEEELQKRDAFIEQKKMTDGTLALVKHGQDKIKSTPEREYLTSVAVSLVERFLKKPTSGHSRSSNRGSNPAISSVCYDPTIKNALIVEGRMYGLSKSRARKEVKTIVCCYEDACN</sequence>
<keyword evidence="2" id="KW-0121">Carboxypeptidase</keyword>
<name>A0A2U1KIH3_ARTAN</name>
<keyword evidence="2" id="KW-0378">Hydrolase</keyword>
<evidence type="ECO:0000313" key="2">
    <source>
        <dbReference type="EMBL" id="PWA36569.1"/>
    </source>
</evidence>
<dbReference type="GO" id="GO:0016491">
    <property type="term" value="F:oxidoreductase activity"/>
    <property type="evidence" value="ECO:0007669"/>
    <property type="project" value="InterPro"/>
</dbReference>
<dbReference type="GO" id="GO:0004180">
    <property type="term" value="F:carboxypeptidase activity"/>
    <property type="evidence" value="ECO:0007669"/>
    <property type="project" value="UniProtKB-KW"/>
</dbReference>
<dbReference type="EMBL" id="PKPP01017983">
    <property type="protein sequence ID" value="PWA36569.1"/>
    <property type="molecule type" value="Genomic_DNA"/>
</dbReference>